<dbReference type="GO" id="GO:0016209">
    <property type="term" value="F:antioxidant activity"/>
    <property type="evidence" value="ECO:0007669"/>
    <property type="project" value="InterPro"/>
</dbReference>
<dbReference type="EMBL" id="AOFQ01000065">
    <property type="protein sequence ID" value="ESQ97311.1"/>
    <property type="molecule type" value="Genomic_DNA"/>
</dbReference>
<evidence type="ECO:0000313" key="3">
    <source>
        <dbReference type="Proteomes" id="UP000017822"/>
    </source>
</evidence>
<protein>
    <recommendedName>
        <fullName evidence="1">Thioredoxin domain-containing protein</fullName>
    </recommendedName>
</protein>
<gene>
    <name evidence="2" type="ORF">F753_21735</name>
</gene>
<dbReference type="PROSITE" id="PS51352">
    <property type="entry name" value="THIOREDOXIN_2"/>
    <property type="match status" value="1"/>
</dbReference>
<dbReference type="InterPro" id="IPR013766">
    <property type="entry name" value="Thioredoxin_domain"/>
</dbReference>
<reference evidence="2 3" key="1">
    <citation type="submission" date="2013-07" db="EMBL/GenBank/DDBJ databases">
        <authorList>
            <person name="Schaap P.J."/>
            <person name="Mehboob F."/>
            <person name="Oosterkamp M.J."/>
            <person name="de Vos W.M."/>
            <person name="Stams A.J.M."/>
            <person name="Koehorst J.J."/>
        </authorList>
    </citation>
    <scope>NUCLEOTIDE SEQUENCE [LARGE SCALE GENOMIC DNA]</scope>
    <source>
        <strain evidence="2 3">AW-1</strain>
    </source>
</reference>
<dbReference type="Gene3D" id="3.40.30.10">
    <property type="entry name" value="Glutaredoxin"/>
    <property type="match status" value="1"/>
</dbReference>
<evidence type="ECO:0000259" key="1">
    <source>
        <dbReference type="PROSITE" id="PS51352"/>
    </source>
</evidence>
<comment type="caution">
    <text evidence="2">The sequence shown here is derived from an EMBL/GenBank/DDBJ whole genome shotgun (WGS) entry which is preliminary data.</text>
</comment>
<dbReference type="PATRIC" id="fig|1263865.4.peg.4198"/>
<accession>V4RVX5</accession>
<dbReference type="SUPFAM" id="SSF52833">
    <property type="entry name" value="Thioredoxin-like"/>
    <property type="match status" value="1"/>
</dbReference>
<evidence type="ECO:0000313" key="2">
    <source>
        <dbReference type="EMBL" id="ESQ97311.1"/>
    </source>
</evidence>
<dbReference type="GO" id="GO:0016491">
    <property type="term" value="F:oxidoreductase activity"/>
    <property type="evidence" value="ECO:0007669"/>
    <property type="project" value="InterPro"/>
</dbReference>
<organism evidence="2 3">
    <name type="scientific">Stutzerimonas chloritidismutans AW-1</name>
    <dbReference type="NCBI Taxonomy" id="1263865"/>
    <lineage>
        <taxon>Bacteria</taxon>
        <taxon>Pseudomonadati</taxon>
        <taxon>Pseudomonadota</taxon>
        <taxon>Gammaproteobacteria</taxon>
        <taxon>Pseudomonadales</taxon>
        <taxon>Pseudomonadaceae</taxon>
        <taxon>Stutzerimonas</taxon>
    </lineage>
</organism>
<feature type="domain" description="Thioredoxin" evidence="1">
    <location>
        <begin position="86"/>
        <end position="249"/>
    </location>
</feature>
<proteinExistence type="predicted"/>
<sequence length="262" mass="29584">MRWLSRLILDKIGRDTSSLDTDETFAVARKYSKNPTPRRGFTAQAFDLIETAVPEQLVEIIFKEVAAWRRHSAQLNTIYNEGKKMLLPRLLVPELRVPTLSHGEFDLADDAPENFTLISFYRGLHCPICLKYLRDLGSLVAEYERRGTKVIAVSSDIPERAQEMARKVGTNNLRFGHSLPLTVARQWGLYISTSRGKSSINIEEPALFSEPGVFLVRPDGSLYYGAVQTMPFARPLFSELLQAIDFAITKSYPARGEYDGPL</sequence>
<dbReference type="InterPro" id="IPR036249">
    <property type="entry name" value="Thioredoxin-like_sf"/>
</dbReference>
<dbReference type="Proteomes" id="UP000017822">
    <property type="component" value="Unassembled WGS sequence"/>
</dbReference>
<dbReference type="InterPro" id="IPR000866">
    <property type="entry name" value="AhpC/TSA"/>
</dbReference>
<dbReference type="CDD" id="cd02970">
    <property type="entry name" value="PRX_like2"/>
    <property type="match status" value="1"/>
</dbReference>
<dbReference type="Pfam" id="PF00578">
    <property type="entry name" value="AhpC-TSA"/>
    <property type="match status" value="1"/>
</dbReference>
<name>V4RVX5_STUCH</name>
<dbReference type="AlphaFoldDB" id="V4RVX5"/>